<keyword evidence="1" id="KW-0227">DNA damage</keyword>
<sequence length="502" mass="54903">MAQPNQALHWIAWPLHAAQGDGQGNGDSDGKGSACAQQAWWALRWTPRVALWYGAGQAVALMEVGSVERLWGGRQSMLLGLLRALREQQPDTGQAGSPQMPVWARAATAWQALARLRWRMQGDGLRQPWPPADALPIWTLPALEPHAPALERMGCRRWGELRALPRAGLARRIGLPALLALDQAYGSSPHALDWLELPEHFALRADLGYPASDAQALLQAARPLLRALQAWLQARHQGVLGLQLRWHHDLRRVDGTQLPAWEALDIRTARPAQALEHMERLLRERLARTPWRAPADMLELVALDTAPFAADAGSCLPPAAPGPAPLGEAAGAADGAGAASGMAWHEWVERVSARRGAQGVRVAQLQSDHRPEAMQRWTPACEALQTPQAPRRPAHARKAANPWQGLLPPWLLDPPQPLLLQGSRPCWQGPLQLLAGPYRLEAGWWGEPQADAALAVRDYFVASNAAVGHVWIYRERAPASERLPGMPALLSPAAWFAQGIYG</sequence>
<reference evidence="2 3" key="1">
    <citation type="submission" date="2016-10" db="EMBL/GenBank/DDBJ databases">
        <authorList>
            <person name="de Groot N.N."/>
        </authorList>
    </citation>
    <scope>NUCLEOTIDE SEQUENCE [LARGE SCALE GENOMIC DNA]</scope>
    <source>
        <strain evidence="2 3">LMG 24775</strain>
    </source>
</reference>
<dbReference type="InterPro" id="IPR043502">
    <property type="entry name" value="DNA/RNA_pol_sf"/>
</dbReference>
<accession>A0A1H3JL18</accession>
<dbReference type="SUPFAM" id="SSF56672">
    <property type="entry name" value="DNA/RNA polymerases"/>
    <property type="match status" value="1"/>
</dbReference>
<dbReference type="AlphaFoldDB" id="A0A1H3JL18"/>
<dbReference type="GeneID" id="94691854"/>
<evidence type="ECO:0000313" key="3">
    <source>
        <dbReference type="Proteomes" id="UP000183417"/>
    </source>
</evidence>
<dbReference type="InterPro" id="IPR050356">
    <property type="entry name" value="SulA_CellDiv_inhibitor"/>
</dbReference>
<name>A0A1H3JL18_9BURK</name>
<dbReference type="Proteomes" id="UP000183417">
    <property type="component" value="Unassembled WGS sequence"/>
</dbReference>
<dbReference type="GO" id="GO:0006281">
    <property type="term" value="P:DNA repair"/>
    <property type="evidence" value="ECO:0007669"/>
    <property type="project" value="TreeGrafter"/>
</dbReference>
<proteinExistence type="predicted"/>
<evidence type="ECO:0000256" key="1">
    <source>
        <dbReference type="ARBA" id="ARBA00022763"/>
    </source>
</evidence>
<gene>
    <name evidence="2" type="ORF">SAMN05421547_104314</name>
</gene>
<dbReference type="PANTHER" id="PTHR35369:SF2">
    <property type="entry name" value="BLR3025 PROTEIN"/>
    <property type="match status" value="1"/>
</dbReference>
<organism evidence="2 3">
    <name type="scientific">Delftia lacustris</name>
    <dbReference type="NCBI Taxonomy" id="558537"/>
    <lineage>
        <taxon>Bacteria</taxon>
        <taxon>Pseudomonadati</taxon>
        <taxon>Pseudomonadota</taxon>
        <taxon>Betaproteobacteria</taxon>
        <taxon>Burkholderiales</taxon>
        <taxon>Comamonadaceae</taxon>
        <taxon>Delftia</taxon>
    </lineage>
</organism>
<dbReference type="CDD" id="cd03468">
    <property type="entry name" value="PolY_like"/>
    <property type="match status" value="1"/>
</dbReference>
<dbReference type="EMBL" id="FNPE01000004">
    <property type="protein sequence ID" value="SDY40690.1"/>
    <property type="molecule type" value="Genomic_DNA"/>
</dbReference>
<evidence type="ECO:0000313" key="2">
    <source>
        <dbReference type="EMBL" id="SDY40690.1"/>
    </source>
</evidence>
<dbReference type="PANTHER" id="PTHR35369">
    <property type="entry name" value="BLR3025 PROTEIN-RELATED"/>
    <property type="match status" value="1"/>
</dbReference>
<protein>
    <submittedName>
        <fullName evidence="2">Protein ImuB</fullName>
    </submittedName>
</protein>
<dbReference type="RefSeq" id="WP_016446254.1">
    <property type="nucleotide sequence ID" value="NZ_CP141274.1"/>
</dbReference>